<dbReference type="EMBL" id="CAJOBH010122308">
    <property type="protein sequence ID" value="CAF4717402.1"/>
    <property type="molecule type" value="Genomic_DNA"/>
</dbReference>
<dbReference type="EMBL" id="CAJOBJ010112209">
    <property type="protein sequence ID" value="CAF4636442.1"/>
    <property type="molecule type" value="Genomic_DNA"/>
</dbReference>
<gene>
    <name evidence="2" type="ORF">BYL167_LOCUS44734</name>
    <name evidence="1" type="ORF">GIL414_LOCUS40441</name>
    <name evidence="3" type="ORF">SMN809_LOCUS43711</name>
</gene>
<evidence type="ECO:0000313" key="4">
    <source>
        <dbReference type="Proteomes" id="UP000681720"/>
    </source>
</evidence>
<dbReference type="EMBL" id="CAJOBI010129543">
    <property type="protein sequence ID" value="CAF4717563.1"/>
    <property type="molecule type" value="Genomic_DNA"/>
</dbReference>
<name>A0A8S2ZNA0_9BILA</name>
<proteinExistence type="predicted"/>
<reference evidence="1" key="1">
    <citation type="submission" date="2021-02" db="EMBL/GenBank/DDBJ databases">
        <authorList>
            <person name="Nowell W R."/>
        </authorList>
    </citation>
    <scope>NUCLEOTIDE SEQUENCE</scope>
</reference>
<dbReference type="Proteomes" id="UP000676336">
    <property type="component" value="Unassembled WGS sequence"/>
</dbReference>
<sequence>CLTSICIGTTQAVIKRTVLFGVETSSDNILAFANDSQLLVNEQKAFTETSTTRGNDDNVCLMHMLNCRIIDEQGK</sequence>
<accession>A0A8S2ZNA0</accession>
<evidence type="ECO:0000313" key="1">
    <source>
        <dbReference type="EMBL" id="CAF4636442.1"/>
    </source>
</evidence>
<organism evidence="1 4">
    <name type="scientific">Rotaria magnacalcarata</name>
    <dbReference type="NCBI Taxonomy" id="392030"/>
    <lineage>
        <taxon>Eukaryota</taxon>
        <taxon>Metazoa</taxon>
        <taxon>Spiralia</taxon>
        <taxon>Gnathifera</taxon>
        <taxon>Rotifera</taxon>
        <taxon>Eurotatoria</taxon>
        <taxon>Bdelloidea</taxon>
        <taxon>Philodinida</taxon>
        <taxon>Philodinidae</taxon>
        <taxon>Rotaria</taxon>
    </lineage>
</organism>
<evidence type="ECO:0000313" key="2">
    <source>
        <dbReference type="EMBL" id="CAF4717402.1"/>
    </source>
</evidence>
<dbReference type="AlphaFoldDB" id="A0A8S2ZNA0"/>
<protein>
    <submittedName>
        <fullName evidence="1">Uncharacterized protein</fullName>
    </submittedName>
</protein>
<dbReference type="Proteomes" id="UP000681720">
    <property type="component" value="Unassembled WGS sequence"/>
</dbReference>
<evidence type="ECO:0000313" key="3">
    <source>
        <dbReference type="EMBL" id="CAF4717563.1"/>
    </source>
</evidence>
<comment type="caution">
    <text evidence="1">The sequence shown here is derived from an EMBL/GenBank/DDBJ whole genome shotgun (WGS) entry which is preliminary data.</text>
</comment>
<dbReference type="Proteomes" id="UP000681967">
    <property type="component" value="Unassembled WGS sequence"/>
</dbReference>
<feature type="non-terminal residue" evidence="1">
    <location>
        <position position="75"/>
    </location>
</feature>
<feature type="non-terminal residue" evidence="1">
    <location>
        <position position="1"/>
    </location>
</feature>